<proteinExistence type="predicted"/>
<evidence type="ECO:0000256" key="1">
    <source>
        <dbReference type="ARBA" id="ARBA00004651"/>
    </source>
</evidence>
<organism evidence="7 8">
    <name type="scientific">Roseovarius albus</name>
    <dbReference type="NCBI Taxonomy" id="1247867"/>
    <lineage>
        <taxon>Bacteria</taxon>
        <taxon>Pseudomonadati</taxon>
        <taxon>Pseudomonadota</taxon>
        <taxon>Alphaproteobacteria</taxon>
        <taxon>Rhodobacterales</taxon>
        <taxon>Roseobacteraceae</taxon>
        <taxon>Roseovarius</taxon>
    </lineage>
</organism>
<name>A0A1X6ZJQ1_9RHOB</name>
<protein>
    <submittedName>
        <fullName evidence="7">Leucine efflux protein</fullName>
    </submittedName>
</protein>
<dbReference type="PANTHER" id="PTHR30086">
    <property type="entry name" value="ARGININE EXPORTER PROTEIN ARGO"/>
    <property type="match status" value="1"/>
</dbReference>
<comment type="subcellular location">
    <subcellularLocation>
        <location evidence="1">Cell membrane</location>
        <topology evidence="1">Multi-pass membrane protein</topology>
    </subcellularLocation>
</comment>
<dbReference type="GO" id="GO:0015171">
    <property type="term" value="F:amino acid transmembrane transporter activity"/>
    <property type="evidence" value="ECO:0007669"/>
    <property type="project" value="TreeGrafter"/>
</dbReference>
<dbReference type="PANTHER" id="PTHR30086:SF20">
    <property type="entry name" value="ARGININE EXPORTER PROTEIN ARGO-RELATED"/>
    <property type="match status" value="1"/>
</dbReference>
<keyword evidence="5 6" id="KW-0472">Membrane</keyword>
<dbReference type="RefSeq" id="WP_085806324.1">
    <property type="nucleotide sequence ID" value="NZ_FWFX01000008.1"/>
</dbReference>
<dbReference type="PIRSF" id="PIRSF006324">
    <property type="entry name" value="LeuE"/>
    <property type="match status" value="1"/>
</dbReference>
<evidence type="ECO:0000313" key="8">
    <source>
        <dbReference type="Proteomes" id="UP000193061"/>
    </source>
</evidence>
<keyword evidence="3 6" id="KW-0812">Transmembrane</keyword>
<dbReference type="Proteomes" id="UP000193061">
    <property type="component" value="Unassembled WGS sequence"/>
</dbReference>
<evidence type="ECO:0000256" key="4">
    <source>
        <dbReference type="ARBA" id="ARBA00022989"/>
    </source>
</evidence>
<gene>
    <name evidence="7" type="primary">leuE_2</name>
    <name evidence="7" type="ORF">ROA7450_02701</name>
</gene>
<dbReference type="AlphaFoldDB" id="A0A1X6ZJQ1"/>
<keyword evidence="8" id="KW-1185">Reference proteome</keyword>
<dbReference type="OrthoDB" id="9804822at2"/>
<dbReference type="Pfam" id="PF01810">
    <property type="entry name" value="LysE"/>
    <property type="match status" value="1"/>
</dbReference>
<dbReference type="EMBL" id="FWFX01000008">
    <property type="protein sequence ID" value="SLN53044.1"/>
    <property type="molecule type" value="Genomic_DNA"/>
</dbReference>
<evidence type="ECO:0000313" key="7">
    <source>
        <dbReference type="EMBL" id="SLN53044.1"/>
    </source>
</evidence>
<sequence>MPSVDLLIAFVIATSVFAYMPGPSMLYAAAQTIARGQRAGWYAALGIHLGGYVHVFAAALGLAVLFKAVPVLYAVLKFGGAAYLIWLGYKMITTKAALPGANFKVDAKSPRRAFWESVTVEVLNPKTAIFYVAFLPQFTDPTATMAIWAQLLVLGTVVNIMFSSADVMCVVLAEKVTAFFKKSGSGNRISQRLGGSILVLLGLKVALSRQ</sequence>
<accession>A0A1X6ZJQ1</accession>
<feature type="transmembrane region" description="Helical" evidence="6">
    <location>
        <begin position="41"/>
        <end position="65"/>
    </location>
</feature>
<keyword evidence="4 6" id="KW-1133">Transmembrane helix</keyword>
<feature type="transmembrane region" description="Helical" evidence="6">
    <location>
        <begin position="147"/>
        <end position="173"/>
    </location>
</feature>
<dbReference type="InterPro" id="IPR001123">
    <property type="entry name" value="LeuE-type"/>
</dbReference>
<evidence type="ECO:0000256" key="6">
    <source>
        <dbReference type="SAM" id="Phobius"/>
    </source>
</evidence>
<keyword evidence="2" id="KW-1003">Cell membrane</keyword>
<reference evidence="7 8" key="1">
    <citation type="submission" date="2017-03" db="EMBL/GenBank/DDBJ databases">
        <authorList>
            <person name="Afonso C.L."/>
            <person name="Miller P.J."/>
            <person name="Scott M.A."/>
            <person name="Spackman E."/>
            <person name="Goraichik I."/>
            <person name="Dimitrov K.M."/>
            <person name="Suarez D.L."/>
            <person name="Swayne D.E."/>
        </authorList>
    </citation>
    <scope>NUCLEOTIDE SEQUENCE [LARGE SCALE GENOMIC DNA]</scope>
    <source>
        <strain evidence="7 8">CECT 7450</strain>
    </source>
</reference>
<dbReference type="GO" id="GO:0005886">
    <property type="term" value="C:plasma membrane"/>
    <property type="evidence" value="ECO:0007669"/>
    <property type="project" value="UniProtKB-SubCell"/>
</dbReference>
<feature type="transmembrane region" description="Helical" evidence="6">
    <location>
        <begin position="6"/>
        <end position="29"/>
    </location>
</feature>
<feature type="transmembrane region" description="Helical" evidence="6">
    <location>
        <begin position="71"/>
        <end position="92"/>
    </location>
</feature>
<evidence type="ECO:0000256" key="3">
    <source>
        <dbReference type="ARBA" id="ARBA00022692"/>
    </source>
</evidence>
<evidence type="ECO:0000256" key="2">
    <source>
        <dbReference type="ARBA" id="ARBA00022475"/>
    </source>
</evidence>
<evidence type="ECO:0000256" key="5">
    <source>
        <dbReference type="ARBA" id="ARBA00023136"/>
    </source>
</evidence>